<keyword evidence="1" id="KW-0472">Membrane</keyword>
<dbReference type="Proteomes" id="UP000663869">
    <property type="component" value="Unassembled WGS sequence"/>
</dbReference>
<keyword evidence="1" id="KW-1133">Transmembrane helix</keyword>
<keyword evidence="1" id="KW-0812">Transmembrane</keyword>
<proteinExistence type="predicted"/>
<comment type="caution">
    <text evidence="2">The sequence shown here is derived from an EMBL/GenBank/DDBJ whole genome shotgun (WGS) entry which is preliminary data.</text>
</comment>
<evidence type="ECO:0000256" key="1">
    <source>
        <dbReference type="SAM" id="Phobius"/>
    </source>
</evidence>
<organism evidence="2 3">
    <name type="scientific">Rotaria socialis</name>
    <dbReference type="NCBI Taxonomy" id="392032"/>
    <lineage>
        <taxon>Eukaryota</taxon>
        <taxon>Metazoa</taxon>
        <taxon>Spiralia</taxon>
        <taxon>Gnathifera</taxon>
        <taxon>Rotifera</taxon>
        <taxon>Eurotatoria</taxon>
        <taxon>Bdelloidea</taxon>
        <taxon>Philodinida</taxon>
        <taxon>Philodinidae</taxon>
        <taxon>Rotaria</taxon>
    </lineage>
</organism>
<reference evidence="2" key="1">
    <citation type="submission" date="2021-02" db="EMBL/GenBank/DDBJ databases">
        <authorList>
            <person name="Nowell W R."/>
        </authorList>
    </citation>
    <scope>NUCLEOTIDE SEQUENCE</scope>
</reference>
<dbReference type="AlphaFoldDB" id="A0A818MTN5"/>
<name>A0A818MTN5_9BILA</name>
<feature type="transmembrane region" description="Helical" evidence="1">
    <location>
        <begin position="7"/>
        <end position="23"/>
    </location>
</feature>
<gene>
    <name evidence="2" type="ORF">FME351_LOCUS21626</name>
</gene>
<protein>
    <submittedName>
        <fullName evidence="2">Uncharacterized protein</fullName>
    </submittedName>
</protein>
<accession>A0A818MTN5</accession>
<evidence type="ECO:0000313" key="3">
    <source>
        <dbReference type="Proteomes" id="UP000663869"/>
    </source>
</evidence>
<feature type="transmembrane region" description="Helical" evidence="1">
    <location>
        <begin position="116"/>
        <end position="138"/>
    </location>
</feature>
<evidence type="ECO:0000313" key="2">
    <source>
        <dbReference type="EMBL" id="CAF3594509.1"/>
    </source>
</evidence>
<dbReference type="EMBL" id="CAJNYU010002713">
    <property type="protein sequence ID" value="CAF3594509.1"/>
    <property type="molecule type" value="Genomic_DNA"/>
</dbReference>
<sequence>MARFNQSVLYTIIVFLSVLYRITNVKGDTDTPTPITGTPTETPFTAEFSLTSNTITVLNSSASPGTTTTTDISTLPSNTSTTTTITSIVTSVATDETVTTDSNATSPPAERSGPGWWLLVALLITIVIVIIAGIIFYYQQKSPYRRFTSCPQWCRQCNTRFLRNWRSHDDDTDNIILQLEQSDMTNDHWPPRISFT</sequence>